<keyword evidence="1" id="KW-0812">Transmembrane</keyword>
<sequence length="181" mass="19214">MALAVYSAVIVQASDARYAMFLASLALSILCSEGWIGPVTCLVALILPPEIKSFGVSLWSAGANMLIMPAGNVIFSIYITSGGWVSGTPEWLPAARIFLAASIIGGYFVSAALFLTSAHFISQDQAKLETVLQTGTLDSVAPSRRRRLSMHIGVAAVLTVTIVLVVLSFMFSYDPKLVVKG</sequence>
<keyword evidence="3" id="KW-1185">Reference proteome</keyword>
<protein>
    <submittedName>
        <fullName evidence="2">Uncharacterized protein</fullName>
    </submittedName>
</protein>
<reference evidence="2 3" key="1">
    <citation type="submission" date="2023-10" db="EMBL/GenBank/DDBJ databases">
        <authorList>
            <person name="Maclean D."/>
            <person name="Macfadyen A."/>
        </authorList>
    </citation>
    <scope>NUCLEOTIDE SEQUENCE [LARGE SCALE GENOMIC DNA]</scope>
</reference>
<dbReference type="Proteomes" id="UP001314263">
    <property type="component" value="Unassembled WGS sequence"/>
</dbReference>
<evidence type="ECO:0000313" key="2">
    <source>
        <dbReference type="EMBL" id="CAK0737847.1"/>
    </source>
</evidence>
<feature type="transmembrane region" description="Helical" evidence="1">
    <location>
        <begin position="152"/>
        <end position="173"/>
    </location>
</feature>
<accession>A0AAV1HU23</accession>
<keyword evidence="1" id="KW-1133">Transmembrane helix</keyword>
<feature type="transmembrane region" description="Helical" evidence="1">
    <location>
        <begin position="58"/>
        <end position="79"/>
    </location>
</feature>
<evidence type="ECO:0000256" key="1">
    <source>
        <dbReference type="SAM" id="Phobius"/>
    </source>
</evidence>
<gene>
    <name evidence="2" type="ORF">CVIRNUC_000957</name>
</gene>
<feature type="transmembrane region" description="Helical" evidence="1">
    <location>
        <begin position="91"/>
        <end position="115"/>
    </location>
</feature>
<dbReference type="AlphaFoldDB" id="A0AAV1HU23"/>
<proteinExistence type="predicted"/>
<name>A0AAV1HU23_9CHLO</name>
<keyword evidence="1" id="KW-0472">Membrane</keyword>
<feature type="transmembrane region" description="Helical" evidence="1">
    <location>
        <begin position="23"/>
        <end position="46"/>
    </location>
</feature>
<organism evidence="2 3">
    <name type="scientific">Coccomyxa viridis</name>
    <dbReference type="NCBI Taxonomy" id="1274662"/>
    <lineage>
        <taxon>Eukaryota</taxon>
        <taxon>Viridiplantae</taxon>
        <taxon>Chlorophyta</taxon>
        <taxon>core chlorophytes</taxon>
        <taxon>Trebouxiophyceae</taxon>
        <taxon>Trebouxiophyceae incertae sedis</taxon>
        <taxon>Coccomyxaceae</taxon>
        <taxon>Coccomyxa</taxon>
    </lineage>
</organism>
<comment type="caution">
    <text evidence="2">The sequence shown here is derived from an EMBL/GenBank/DDBJ whole genome shotgun (WGS) entry which is preliminary data.</text>
</comment>
<dbReference type="EMBL" id="CAUYUE010000002">
    <property type="protein sequence ID" value="CAK0737847.1"/>
    <property type="molecule type" value="Genomic_DNA"/>
</dbReference>
<evidence type="ECO:0000313" key="3">
    <source>
        <dbReference type="Proteomes" id="UP001314263"/>
    </source>
</evidence>